<dbReference type="InterPro" id="IPR011234">
    <property type="entry name" value="Fumarylacetoacetase-like_C"/>
</dbReference>
<dbReference type="RefSeq" id="WP_238746184.1">
    <property type="nucleotide sequence ID" value="NZ_JAKOOW010000017.1"/>
</dbReference>
<dbReference type="InterPro" id="IPR036663">
    <property type="entry name" value="Fumarylacetoacetase_C_sf"/>
</dbReference>
<gene>
    <name evidence="3" type="ORF">MB824_04020</name>
</gene>
<evidence type="ECO:0000256" key="1">
    <source>
        <dbReference type="ARBA" id="ARBA00022723"/>
    </source>
</evidence>
<keyword evidence="4" id="KW-1185">Reference proteome</keyword>
<keyword evidence="1" id="KW-0479">Metal-binding</keyword>
<dbReference type="GO" id="GO:0016787">
    <property type="term" value="F:hydrolase activity"/>
    <property type="evidence" value="ECO:0007669"/>
    <property type="project" value="UniProtKB-KW"/>
</dbReference>
<dbReference type="Gene3D" id="3.90.850.10">
    <property type="entry name" value="Fumarylacetoacetase-like, C-terminal domain"/>
    <property type="match status" value="1"/>
</dbReference>
<dbReference type="Proteomes" id="UP001298424">
    <property type="component" value="Unassembled WGS sequence"/>
</dbReference>
<accession>A0ABS9NLJ3</accession>
<reference evidence="3 4" key="1">
    <citation type="submission" date="2022-02" db="EMBL/GenBank/DDBJ databases">
        <title>Genome sequence data of Kingella unionensis sp. nov. strain CICC 24913 (CCUG 75125).</title>
        <authorList>
            <person name="Xiao M."/>
        </authorList>
    </citation>
    <scope>NUCLEOTIDE SEQUENCE [LARGE SCALE GENOMIC DNA]</scope>
    <source>
        <strain evidence="3 4">CICC 24913</strain>
    </source>
</reference>
<dbReference type="EMBL" id="JAKOOW010000017">
    <property type="protein sequence ID" value="MCG6503663.1"/>
    <property type="molecule type" value="Genomic_DNA"/>
</dbReference>
<feature type="domain" description="Fumarylacetoacetase-like C-terminal" evidence="2">
    <location>
        <begin position="16"/>
        <end position="214"/>
    </location>
</feature>
<sequence>MTSVSLGGRSVRANNIFCIGRNYAAHISELGNEKPAAPLVFLKPNSSLLQGPAKLVLPADAHNVHYETELVLLIGRAADELAPQNALDVVAGLAVGLDLTERGWQRQAQEKGLPWTRAKGFKHAACVSEFVAADALDAVREHGFSLHLNGRLQQQGSLKNMIFPLEEILCTLARDYGLNEGDLVFTGTPEGVGALVAGDVLELDLAGQVQTRFEVAAG</sequence>
<evidence type="ECO:0000313" key="4">
    <source>
        <dbReference type="Proteomes" id="UP001298424"/>
    </source>
</evidence>
<proteinExistence type="predicted"/>
<dbReference type="PANTHER" id="PTHR11820">
    <property type="entry name" value="ACYLPYRUVASE"/>
    <property type="match status" value="1"/>
</dbReference>
<organism evidence="3 4">
    <name type="scientific">Kingella pumchi</name>
    <dbReference type="NCBI Taxonomy" id="2779506"/>
    <lineage>
        <taxon>Bacteria</taxon>
        <taxon>Pseudomonadati</taxon>
        <taxon>Pseudomonadota</taxon>
        <taxon>Betaproteobacteria</taxon>
        <taxon>Neisseriales</taxon>
        <taxon>Neisseriaceae</taxon>
        <taxon>Kingella</taxon>
    </lineage>
</organism>
<dbReference type="Pfam" id="PF01557">
    <property type="entry name" value="FAA_hydrolase"/>
    <property type="match status" value="1"/>
</dbReference>
<keyword evidence="3" id="KW-0378">Hydrolase</keyword>
<evidence type="ECO:0000259" key="2">
    <source>
        <dbReference type="Pfam" id="PF01557"/>
    </source>
</evidence>
<name>A0ABS9NLJ3_9NEIS</name>
<dbReference type="SUPFAM" id="SSF56529">
    <property type="entry name" value="FAH"/>
    <property type="match status" value="1"/>
</dbReference>
<comment type="caution">
    <text evidence="3">The sequence shown here is derived from an EMBL/GenBank/DDBJ whole genome shotgun (WGS) entry which is preliminary data.</text>
</comment>
<dbReference type="PANTHER" id="PTHR11820:SF7">
    <property type="entry name" value="ACYLPYRUVASE FAHD1, MITOCHONDRIAL"/>
    <property type="match status" value="1"/>
</dbReference>
<evidence type="ECO:0000313" key="3">
    <source>
        <dbReference type="EMBL" id="MCG6503663.1"/>
    </source>
</evidence>
<protein>
    <submittedName>
        <fullName evidence="3">Fumarylacetoacetate hydrolase family protein</fullName>
    </submittedName>
</protein>